<reference evidence="1" key="1">
    <citation type="submission" date="2017-09" db="EMBL/GenBank/DDBJ databases">
        <title>Complete Genome Sequence of ansamitocin-producing Bacterium Actinosynnema pretiosum X47.</title>
        <authorList>
            <person name="Cao G."/>
            <person name="Zong G."/>
            <person name="Zhong C."/>
            <person name="Fu J."/>
        </authorList>
    </citation>
    <scope>NUCLEOTIDE SEQUENCE [LARGE SCALE GENOMIC DNA]</scope>
    <source>
        <strain evidence="1">X47</strain>
    </source>
</reference>
<protein>
    <submittedName>
        <fullName evidence="1">Uncharacterized protein</fullName>
    </submittedName>
</protein>
<dbReference type="Proteomes" id="UP000218505">
    <property type="component" value="Chromosome"/>
</dbReference>
<dbReference type="RefSeq" id="WP_096495546.1">
    <property type="nucleotide sequence ID" value="NZ_CP023445.1"/>
</dbReference>
<evidence type="ECO:0000313" key="1">
    <source>
        <dbReference type="EMBL" id="ATE55715.1"/>
    </source>
</evidence>
<organism evidence="1 2">
    <name type="scientific">Actinosynnema pretiosum</name>
    <dbReference type="NCBI Taxonomy" id="42197"/>
    <lineage>
        <taxon>Bacteria</taxon>
        <taxon>Bacillati</taxon>
        <taxon>Actinomycetota</taxon>
        <taxon>Actinomycetes</taxon>
        <taxon>Pseudonocardiales</taxon>
        <taxon>Pseudonocardiaceae</taxon>
        <taxon>Actinosynnema</taxon>
    </lineage>
</organism>
<dbReference type="KEGG" id="apre:CNX65_22505"/>
<keyword evidence="2" id="KW-1185">Reference proteome</keyword>
<gene>
    <name evidence="1" type="ORF">CNX65_22505</name>
</gene>
<name>A0A290Z9Q3_9PSEU</name>
<accession>A0A290Z9Q3</accession>
<dbReference type="AlphaFoldDB" id="A0A290Z9Q3"/>
<dbReference type="EMBL" id="CP023445">
    <property type="protein sequence ID" value="ATE55715.1"/>
    <property type="molecule type" value="Genomic_DNA"/>
</dbReference>
<proteinExistence type="predicted"/>
<evidence type="ECO:0000313" key="2">
    <source>
        <dbReference type="Proteomes" id="UP000218505"/>
    </source>
</evidence>
<sequence>MSGGAAGGRVGEHRVRRQRAGVGYFGQVRVRVVDGALEGAVVWAVDPEDRSSLQPGSDREFVDAAVAGAWDGLGVVGRRGGVVEVLHVQVDLTDIEVSAVRAAAAMAVVEAFGAGDRVELAFDGGWVVVPVS</sequence>